<sequence length="24" mass="2626">MYILISKTIVSNTFPNSTANGRPT</sequence>
<name>A0A382YHK1_9ZZZZ</name>
<protein>
    <submittedName>
        <fullName evidence="1">Uncharacterized protein</fullName>
    </submittedName>
</protein>
<reference evidence="1" key="1">
    <citation type="submission" date="2018-05" db="EMBL/GenBank/DDBJ databases">
        <authorList>
            <person name="Lanie J.A."/>
            <person name="Ng W.-L."/>
            <person name="Kazmierczak K.M."/>
            <person name="Andrzejewski T.M."/>
            <person name="Davidsen T.M."/>
            <person name="Wayne K.J."/>
            <person name="Tettelin H."/>
            <person name="Glass J.I."/>
            <person name="Rusch D."/>
            <person name="Podicherti R."/>
            <person name="Tsui H.-C.T."/>
            <person name="Winkler M.E."/>
        </authorList>
    </citation>
    <scope>NUCLEOTIDE SEQUENCE</scope>
</reference>
<accession>A0A382YHK1</accession>
<dbReference type="EMBL" id="UINC01175860">
    <property type="protein sequence ID" value="SVD82704.1"/>
    <property type="molecule type" value="Genomic_DNA"/>
</dbReference>
<proteinExistence type="predicted"/>
<gene>
    <name evidence="1" type="ORF">METZ01_LOCUS435558</name>
</gene>
<organism evidence="1">
    <name type="scientific">marine metagenome</name>
    <dbReference type="NCBI Taxonomy" id="408172"/>
    <lineage>
        <taxon>unclassified sequences</taxon>
        <taxon>metagenomes</taxon>
        <taxon>ecological metagenomes</taxon>
    </lineage>
</organism>
<dbReference type="AlphaFoldDB" id="A0A382YHK1"/>
<evidence type="ECO:0000313" key="1">
    <source>
        <dbReference type="EMBL" id="SVD82704.1"/>
    </source>
</evidence>